<evidence type="ECO:0000313" key="2">
    <source>
        <dbReference type="EMBL" id="TWO68426.1"/>
    </source>
</evidence>
<dbReference type="EMBL" id="VOBQ01000019">
    <property type="protein sequence ID" value="TWO68426.1"/>
    <property type="molecule type" value="Genomic_DNA"/>
</dbReference>
<reference evidence="2 3" key="1">
    <citation type="submission" date="2019-07" db="EMBL/GenBank/DDBJ databases">
        <title>Caenimonas sedimenti sp. nov., isolated from activated sludge.</title>
        <authorList>
            <person name="Xu J."/>
        </authorList>
    </citation>
    <scope>NUCLEOTIDE SEQUENCE [LARGE SCALE GENOMIC DNA]</scope>
    <source>
        <strain evidence="2 3">HX-9-20</strain>
    </source>
</reference>
<sequence length="65" mass="6830">MPQSDPPARERDDDARPSAAQKRTPGPDVQPADAGTPASGNTGTPATPVMKQFSKTDAERGGRQR</sequence>
<dbReference type="RefSeq" id="WP_145895341.1">
    <property type="nucleotide sequence ID" value="NZ_VOBQ01000019.1"/>
</dbReference>
<organism evidence="2 3">
    <name type="scientific">Caenimonas sedimenti</name>
    <dbReference type="NCBI Taxonomy" id="2596921"/>
    <lineage>
        <taxon>Bacteria</taxon>
        <taxon>Pseudomonadati</taxon>
        <taxon>Pseudomonadota</taxon>
        <taxon>Betaproteobacteria</taxon>
        <taxon>Burkholderiales</taxon>
        <taxon>Comamonadaceae</taxon>
        <taxon>Caenimonas</taxon>
    </lineage>
</organism>
<feature type="region of interest" description="Disordered" evidence="1">
    <location>
        <begin position="1"/>
        <end position="65"/>
    </location>
</feature>
<comment type="caution">
    <text evidence="2">The sequence shown here is derived from an EMBL/GenBank/DDBJ whole genome shotgun (WGS) entry which is preliminary data.</text>
</comment>
<evidence type="ECO:0000313" key="3">
    <source>
        <dbReference type="Proteomes" id="UP000318199"/>
    </source>
</evidence>
<proteinExistence type="predicted"/>
<feature type="compositionally biased region" description="Basic and acidic residues" evidence="1">
    <location>
        <begin position="7"/>
        <end position="16"/>
    </location>
</feature>
<accession>A0A562ZJA5</accession>
<evidence type="ECO:0000256" key="1">
    <source>
        <dbReference type="SAM" id="MobiDB-lite"/>
    </source>
</evidence>
<gene>
    <name evidence="2" type="ORF">FN976_22605</name>
</gene>
<protein>
    <submittedName>
        <fullName evidence="2">Uncharacterized protein</fullName>
    </submittedName>
</protein>
<name>A0A562ZJA5_9BURK</name>
<keyword evidence="3" id="KW-1185">Reference proteome</keyword>
<dbReference type="AlphaFoldDB" id="A0A562ZJA5"/>
<dbReference type="Proteomes" id="UP000318199">
    <property type="component" value="Unassembled WGS sequence"/>
</dbReference>
<feature type="compositionally biased region" description="Basic and acidic residues" evidence="1">
    <location>
        <begin position="54"/>
        <end position="65"/>
    </location>
</feature>